<dbReference type="GO" id="GO:0046983">
    <property type="term" value="F:protein dimerization activity"/>
    <property type="evidence" value="ECO:0007669"/>
    <property type="project" value="InterPro"/>
</dbReference>
<dbReference type="SUPFAM" id="SSF53098">
    <property type="entry name" value="Ribonuclease H-like"/>
    <property type="match status" value="1"/>
</dbReference>
<sequence length="61" mass="7174">YPTLFMMAMNYLLIQGSAVPCEHIFSSSVETDTKKQNHIKLVLMESLQMLKFFYKKSHLDF</sequence>
<dbReference type="InterPro" id="IPR012337">
    <property type="entry name" value="RNaseH-like_sf"/>
</dbReference>
<evidence type="ECO:0000259" key="2">
    <source>
        <dbReference type="Pfam" id="PF05699"/>
    </source>
</evidence>
<feature type="non-terminal residue" evidence="3">
    <location>
        <position position="1"/>
    </location>
</feature>
<evidence type="ECO:0000313" key="3">
    <source>
        <dbReference type="EMBL" id="KIM57469.1"/>
    </source>
</evidence>
<accession>A0A0C3DMK0</accession>
<feature type="domain" description="HAT C-terminal dimerisation" evidence="2">
    <location>
        <begin position="1"/>
        <end position="51"/>
    </location>
</feature>
<dbReference type="HOGENOM" id="CLU_009123_15_4_1"/>
<feature type="non-terminal residue" evidence="3">
    <location>
        <position position="61"/>
    </location>
</feature>
<dbReference type="AlphaFoldDB" id="A0A0C3DMK0"/>
<dbReference type="Pfam" id="PF05699">
    <property type="entry name" value="Dimer_Tnp_hAT"/>
    <property type="match status" value="1"/>
</dbReference>
<dbReference type="Proteomes" id="UP000053989">
    <property type="component" value="Unassembled WGS sequence"/>
</dbReference>
<evidence type="ECO:0000256" key="1">
    <source>
        <dbReference type="SAM" id="SignalP"/>
    </source>
</evidence>
<organism evidence="3 4">
    <name type="scientific">Scleroderma citrinum Foug A</name>
    <dbReference type="NCBI Taxonomy" id="1036808"/>
    <lineage>
        <taxon>Eukaryota</taxon>
        <taxon>Fungi</taxon>
        <taxon>Dikarya</taxon>
        <taxon>Basidiomycota</taxon>
        <taxon>Agaricomycotina</taxon>
        <taxon>Agaricomycetes</taxon>
        <taxon>Agaricomycetidae</taxon>
        <taxon>Boletales</taxon>
        <taxon>Sclerodermatineae</taxon>
        <taxon>Sclerodermataceae</taxon>
        <taxon>Scleroderma</taxon>
    </lineage>
</organism>
<dbReference type="InterPro" id="IPR008906">
    <property type="entry name" value="HATC_C_dom"/>
</dbReference>
<keyword evidence="1" id="KW-0732">Signal</keyword>
<feature type="signal peptide" evidence="1">
    <location>
        <begin position="1"/>
        <end position="18"/>
    </location>
</feature>
<dbReference type="STRING" id="1036808.A0A0C3DMK0"/>
<reference evidence="3 4" key="1">
    <citation type="submission" date="2014-04" db="EMBL/GenBank/DDBJ databases">
        <authorList>
            <consortium name="DOE Joint Genome Institute"/>
            <person name="Kuo A."/>
            <person name="Kohler A."/>
            <person name="Nagy L.G."/>
            <person name="Floudas D."/>
            <person name="Copeland A."/>
            <person name="Barry K.W."/>
            <person name="Cichocki N."/>
            <person name="Veneault-Fourrey C."/>
            <person name="LaButti K."/>
            <person name="Lindquist E.A."/>
            <person name="Lipzen A."/>
            <person name="Lundell T."/>
            <person name="Morin E."/>
            <person name="Murat C."/>
            <person name="Sun H."/>
            <person name="Tunlid A."/>
            <person name="Henrissat B."/>
            <person name="Grigoriev I.V."/>
            <person name="Hibbett D.S."/>
            <person name="Martin F."/>
            <person name="Nordberg H.P."/>
            <person name="Cantor M.N."/>
            <person name="Hua S.X."/>
        </authorList>
    </citation>
    <scope>NUCLEOTIDE SEQUENCE [LARGE SCALE GENOMIC DNA]</scope>
    <source>
        <strain evidence="3 4">Foug A</strain>
    </source>
</reference>
<gene>
    <name evidence="3" type="ORF">SCLCIDRAFT_67753</name>
</gene>
<keyword evidence="4" id="KW-1185">Reference proteome</keyword>
<dbReference type="OrthoDB" id="3241084at2759"/>
<reference evidence="4" key="2">
    <citation type="submission" date="2015-01" db="EMBL/GenBank/DDBJ databases">
        <title>Evolutionary Origins and Diversification of the Mycorrhizal Mutualists.</title>
        <authorList>
            <consortium name="DOE Joint Genome Institute"/>
            <consortium name="Mycorrhizal Genomics Consortium"/>
            <person name="Kohler A."/>
            <person name="Kuo A."/>
            <person name="Nagy L.G."/>
            <person name="Floudas D."/>
            <person name="Copeland A."/>
            <person name="Barry K.W."/>
            <person name="Cichocki N."/>
            <person name="Veneault-Fourrey C."/>
            <person name="LaButti K."/>
            <person name="Lindquist E.A."/>
            <person name="Lipzen A."/>
            <person name="Lundell T."/>
            <person name="Morin E."/>
            <person name="Murat C."/>
            <person name="Riley R."/>
            <person name="Ohm R."/>
            <person name="Sun H."/>
            <person name="Tunlid A."/>
            <person name="Henrissat B."/>
            <person name="Grigoriev I.V."/>
            <person name="Hibbett D.S."/>
            <person name="Martin F."/>
        </authorList>
    </citation>
    <scope>NUCLEOTIDE SEQUENCE [LARGE SCALE GENOMIC DNA]</scope>
    <source>
        <strain evidence="4">Foug A</strain>
    </source>
</reference>
<protein>
    <recommendedName>
        <fullName evidence="2">HAT C-terminal dimerisation domain-containing protein</fullName>
    </recommendedName>
</protein>
<evidence type="ECO:0000313" key="4">
    <source>
        <dbReference type="Proteomes" id="UP000053989"/>
    </source>
</evidence>
<name>A0A0C3DMK0_9AGAM</name>
<dbReference type="InParanoid" id="A0A0C3DMK0"/>
<feature type="chain" id="PRO_5002163371" description="HAT C-terminal dimerisation domain-containing protein" evidence="1">
    <location>
        <begin position="19"/>
        <end position="61"/>
    </location>
</feature>
<dbReference type="EMBL" id="KN822100">
    <property type="protein sequence ID" value="KIM57469.1"/>
    <property type="molecule type" value="Genomic_DNA"/>
</dbReference>
<proteinExistence type="predicted"/>